<evidence type="ECO:0000259" key="3">
    <source>
        <dbReference type="Pfam" id="PF04155"/>
    </source>
</evidence>
<dbReference type="PANTHER" id="PTHR31967:SF14">
    <property type="entry name" value="GROUND-LIKE DOMAIN-CONTAINING PROTEIN"/>
    <property type="match status" value="1"/>
</dbReference>
<dbReference type="WBParaSite" id="jg10569">
    <property type="protein sequence ID" value="jg10569"/>
    <property type="gene ID" value="jg10569"/>
</dbReference>
<feature type="transmembrane region" description="Helical" evidence="2">
    <location>
        <begin position="21"/>
        <end position="42"/>
    </location>
</feature>
<feature type="region of interest" description="Disordered" evidence="1">
    <location>
        <begin position="90"/>
        <end position="169"/>
    </location>
</feature>
<keyword evidence="2" id="KW-0812">Transmembrane</keyword>
<feature type="region of interest" description="Disordered" evidence="1">
    <location>
        <begin position="207"/>
        <end position="269"/>
    </location>
</feature>
<name>A0A915CMK9_9BILA</name>
<dbReference type="InterPro" id="IPR007284">
    <property type="entry name" value="Ground-like_dom"/>
</dbReference>
<dbReference type="Pfam" id="PF04155">
    <property type="entry name" value="Ground-like"/>
    <property type="match status" value="1"/>
</dbReference>
<feature type="region of interest" description="Disordered" evidence="1">
    <location>
        <begin position="458"/>
        <end position="479"/>
    </location>
</feature>
<protein>
    <submittedName>
        <fullName evidence="5">Ground-like domain-containing protein</fullName>
    </submittedName>
</protein>
<feature type="region of interest" description="Disordered" evidence="1">
    <location>
        <begin position="63"/>
        <end position="82"/>
    </location>
</feature>
<evidence type="ECO:0000256" key="1">
    <source>
        <dbReference type="SAM" id="MobiDB-lite"/>
    </source>
</evidence>
<feature type="compositionally biased region" description="Low complexity" evidence="1">
    <location>
        <begin position="130"/>
        <end position="169"/>
    </location>
</feature>
<reference evidence="5" key="1">
    <citation type="submission" date="2022-11" db="UniProtKB">
        <authorList>
            <consortium name="WormBaseParasite"/>
        </authorList>
    </citation>
    <scope>IDENTIFICATION</scope>
</reference>
<keyword evidence="4" id="KW-1185">Reference proteome</keyword>
<proteinExistence type="predicted"/>
<feature type="domain" description="Ground-like" evidence="3">
    <location>
        <begin position="367"/>
        <end position="449"/>
    </location>
</feature>
<feature type="compositionally biased region" description="Low complexity" evidence="1">
    <location>
        <begin position="63"/>
        <end position="76"/>
    </location>
</feature>
<evidence type="ECO:0000256" key="2">
    <source>
        <dbReference type="SAM" id="Phobius"/>
    </source>
</evidence>
<organism evidence="4 5">
    <name type="scientific">Ditylenchus dipsaci</name>
    <dbReference type="NCBI Taxonomy" id="166011"/>
    <lineage>
        <taxon>Eukaryota</taxon>
        <taxon>Metazoa</taxon>
        <taxon>Ecdysozoa</taxon>
        <taxon>Nematoda</taxon>
        <taxon>Chromadorea</taxon>
        <taxon>Rhabditida</taxon>
        <taxon>Tylenchina</taxon>
        <taxon>Tylenchomorpha</taxon>
        <taxon>Sphaerularioidea</taxon>
        <taxon>Anguinidae</taxon>
        <taxon>Anguininae</taxon>
        <taxon>Ditylenchus</taxon>
    </lineage>
</organism>
<keyword evidence="2" id="KW-0472">Membrane</keyword>
<keyword evidence="2" id="KW-1133">Transmembrane helix</keyword>
<feature type="compositionally biased region" description="Pro residues" evidence="1">
    <location>
        <begin position="97"/>
        <end position="110"/>
    </location>
</feature>
<dbReference type="PANTHER" id="PTHR31967">
    <property type="entry name" value="GROUNDHOG (HEDGEHOG-LIKE FAMILY)-RELATED"/>
    <property type="match status" value="1"/>
</dbReference>
<feature type="compositionally biased region" description="Polar residues" evidence="1">
    <location>
        <begin position="257"/>
        <end position="269"/>
    </location>
</feature>
<dbReference type="AlphaFoldDB" id="A0A915CMK9"/>
<sequence length="514" mass="56085">MTLKSSSSLSASCLRGVRTDICSKILLLYLCCLTFACIYATAEHNSSGLKDRELARLLSHKNASVGASAATANSTSKNRLRRQHQSYSMNEYGRQPPSVPPPLPPPPPQQPDYSNPQPRPPVELPLDPVANAPAFRAPSAPAPRPIRTTNTTTNITNNNSSGSSNNQSDSSGNALLFGVAQFAPPSYRNTNAQFPAAPLVAPQVIYPPSNQQFGPGPSQSQALSQASQQSQQPQFAPPPSQSQASRIPPAVAPPWQPTRQSSAPQALQSNSHSLHLQKLLILLRHHLNHLQLLTPHHQTIAGRRQAKIVVKAQLTLWRQRRPSRPPLVRSVVQAPLKLSQHHQASLIGTTTHQNAPSSAYLFPQPTGYACCNPVLNDLMVETYTDLEARPKFHTCNINAIAAMLQSKAEQKFNTSFETIAAFEDFAQKIHFNGDLVCKVELGGKYMLAYGSVRDAQRSLPPEEADAGPAGQSLPRSKREALETTAPAFQPFIGPILEQVELPLNHISRRHSMWI</sequence>
<evidence type="ECO:0000313" key="4">
    <source>
        <dbReference type="Proteomes" id="UP000887574"/>
    </source>
</evidence>
<evidence type="ECO:0000313" key="5">
    <source>
        <dbReference type="WBParaSite" id="jg10569"/>
    </source>
</evidence>
<feature type="compositionally biased region" description="Low complexity" evidence="1">
    <location>
        <begin position="215"/>
        <end position="234"/>
    </location>
</feature>
<dbReference type="Proteomes" id="UP000887574">
    <property type="component" value="Unplaced"/>
</dbReference>
<accession>A0A915CMK9</accession>